<organism evidence="1 2">
    <name type="scientific">Mesorhizobium delmotii</name>
    <dbReference type="NCBI Taxonomy" id="1631247"/>
    <lineage>
        <taxon>Bacteria</taxon>
        <taxon>Pseudomonadati</taxon>
        <taxon>Pseudomonadota</taxon>
        <taxon>Alphaproteobacteria</taxon>
        <taxon>Hyphomicrobiales</taxon>
        <taxon>Phyllobacteriaceae</taxon>
        <taxon>Mesorhizobium</taxon>
    </lineage>
</organism>
<evidence type="ECO:0000313" key="2">
    <source>
        <dbReference type="Proteomes" id="UP000245698"/>
    </source>
</evidence>
<reference evidence="2" key="1">
    <citation type="submission" date="2016-12" db="EMBL/GenBank/DDBJ databases">
        <authorList>
            <person name="Brunel B."/>
        </authorList>
    </citation>
    <scope>NUCLEOTIDE SEQUENCE [LARGE SCALE GENOMIC DNA]</scope>
</reference>
<name>A0A2P9AV29_9HYPH</name>
<dbReference type="Proteomes" id="UP000245698">
    <property type="component" value="Unassembled WGS sequence"/>
</dbReference>
<gene>
    <name evidence="1" type="ORF">BQ8482_570022</name>
</gene>
<dbReference type="AlphaFoldDB" id="A0A2P9AV29"/>
<evidence type="ECO:0000313" key="1">
    <source>
        <dbReference type="EMBL" id="SJM34964.1"/>
    </source>
</evidence>
<dbReference type="EMBL" id="FUIG01000067">
    <property type="protein sequence ID" value="SJM34964.1"/>
    <property type="molecule type" value="Genomic_DNA"/>
</dbReference>
<accession>A0A2P9AV29</accession>
<proteinExistence type="predicted"/>
<protein>
    <submittedName>
        <fullName evidence="1">Uncharacterized protein</fullName>
    </submittedName>
</protein>
<keyword evidence="2" id="KW-1185">Reference proteome</keyword>
<sequence>MLYAAVGKTIDPIAGLAGSEGQL</sequence>